<dbReference type="EMBL" id="BPQB01000006">
    <property type="protein sequence ID" value="GJE87470.1"/>
    <property type="molecule type" value="Genomic_DNA"/>
</dbReference>
<sequence length="428" mass="46033">MDACKGFFSYALPPELTLMIMRRMDKPSLEASARVSRVWLALAQPYLFESVAYKARRDEPQPLGDLLGFLHASPHVCPYVSQVALRLADEAPGLCVAGRRARCTLHTLAAALRCLPRLRTLTLYCFPLQCCPTHAEAPLGAPAVPRLAALHIPGWYSAPDGDCPLGVVHFLSLFGAIDRLVLGPSVAFPDSPVPPALAPASTPRVRALVLDSVAPLRGLSAALPLAGLERLTLPVLTRDSTAACRALLADVCGTLRHLELRVHIPAVAATSEELDFSFLRTLDVAAMPALAAVTVVLPVYGRADSGAAQHPARRDGPHGACVLAPAHAFLAALVPALPAGTHTLRLALHLFSRDPAYAFFRAEWWDWRSYPLTPAWAPLYDVLLARVARGLRHVEFADAVGTGLPDVEKQAIVSAMPQLWESGTARFV</sequence>
<evidence type="ECO:0000313" key="2">
    <source>
        <dbReference type="Proteomes" id="UP000703269"/>
    </source>
</evidence>
<dbReference type="AlphaFoldDB" id="A0A9P3G412"/>
<organism evidence="1 2">
    <name type="scientific">Phanerochaete sordida</name>
    <dbReference type="NCBI Taxonomy" id="48140"/>
    <lineage>
        <taxon>Eukaryota</taxon>
        <taxon>Fungi</taxon>
        <taxon>Dikarya</taxon>
        <taxon>Basidiomycota</taxon>
        <taxon>Agaricomycotina</taxon>
        <taxon>Agaricomycetes</taxon>
        <taxon>Polyporales</taxon>
        <taxon>Phanerochaetaceae</taxon>
        <taxon>Phanerochaete</taxon>
    </lineage>
</organism>
<keyword evidence="2" id="KW-1185">Reference proteome</keyword>
<accession>A0A9P3G412</accession>
<protein>
    <recommendedName>
        <fullName evidence="3">F-box domain-containing protein</fullName>
    </recommendedName>
</protein>
<reference evidence="1 2" key="1">
    <citation type="submission" date="2021-08" db="EMBL/GenBank/DDBJ databases">
        <title>Draft Genome Sequence of Phanerochaete sordida strain YK-624.</title>
        <authorList>
            <person name="Mori T."/>
            <person name="Dohra H."/>
            <person name="Suzuki T."/>
            <person name="Kawagishi H."/>
            <person name="Hirai H."/>
        </authorList>
    </citation>
    <scope>NUCLEOTIDE SEQUENCE [LARGE SCALE GENOMIC DNA]</scope>
    <source>
        <strain evidence="1 2">YK-624</strain>
    </source>
</reference>
<comment type="caution">
    <text evidence="1">The sequence shown here is derived from an EMBL/GenBank/DDBJ whole genome shotgun (WGS) entry which is preliminary data.</text>
</comment>
<dbReference type="SUPFAM" id="SSF81383">
    <property type="entry name" value="F-box domain"/>
    <property type="match status" value="1"/>
</dbReference>
<evidence type="ECO:0000313" key="1">
    <source>
        <dbReference type="EMBL" id="GJE87470.1"/>
    </source>
</evidence>
<dbReference type="InterPro" id="IPR036047">
    <property type="entry name" value="F-box-like_dom_sf"/>
</dbReference>
<dbReference type="OrthoDB" id="10467316at2759"/>
<name>A0A9P3G412_9APHY</name>
<proteinExistence type="predicted"/>
<dbReference type="Proteomes" id="UP000703269">
    <property type="component" value="Unassembled WGS sequence"/>
</dbReference>
<gene>
    <name evidence="1" type="ORF">PsYK624_035530</name>
</gene>
<evidence type="ECO:0008006" key="3">
    <source>
        <dbReference type="Google" id="ProtNLM"/>
    </source>
</evidence>